<keyword evidence="3 12" id="KW-0028">Amino-acid biosynthesis</keyword>
<dbReference type="GO" id="GO:0009086">
    <property type="term" value="P:methionine biosynthetic process"/>
    <property type="evidence" value="ECO:0007669"/>
    <property type="project" value="UniProtKB-KW"/>
</dbReference>
<dbReference type="NCBIfam" id="NF008058">
    <property type="entry name" value="PRK10792.1"/>
    <property type="match status" value="1"/>
</dbReference>
<evidence type="ECO:0000259" key="14">
    <source>
        <dbReference type="Pfam" id="PF02882"/>
    </source>
</evidence>
<keyword evidence="2 12" id="KW-0554">One-carbon metabolism</keyword>
<comment type="catalytic activity">
    <reaction evidence="11 12">
        <text>(6R)-5,10-methenyltetrahydrofolate + H2O = (6R)-10-formyltetrahydrofolate + H(+)</text>
        <dbReference type="Rhea" id="RHEA:23700"/>
        <dbReference type="ChEBI" id="CHEBI:15377"/>
        <dbReference type="ChEBI" id="CHEBI:15378"/>
        <dbReference type="ChEBI" id="CHEBI:57455"/>
        <dbReference type="ChEBI" id="CHEBI:195366"/>
        <dbReference type="EC" id="3.5.4.9"/>
    </reaction>
</comment>
<dbReference type="GO" id="GO:0035999">
    <property type="term" value="P:tetrahydrofolate interconversion"/>
    <property type="evidence" value="ECO:0007669"/>
    <property type="project" value="UniProtKB-UniRule"/>
</dbReference>
<dbReference type="PANTHER" id="PTHR48099:SF5">
    <property type="entry name" value="C-1-TETRAHYDROFOLATE SYNTHASE, CYTOPLASMIC"/>
    <property type="match status" value="1"/>
</dbReference>
<evidence type="ECO:0000313" key="15">
    <source>
        <dbReference type="EMBL" id="MBC8528866.1"/>
    </source>
</evidence>
<dbReference type="GO" id="GO:0006164">
    <property type="term" value="P:purine nucleotide biosynthetic process"/>
    <property type="evidence" value="ECO:0007669"/>
    <property type="project" value="UniProtKB-KW"/>
</dbReference>
<gene>
    <name evidence="12 15" type="primary">folD</name>
    <name evidence="15" type="ORF">H8699_05455</name>
</gene>
<evidence type="ECO:0000256" key="1">
    <source>
        <dbReference type="ARBA" id="ARBA00004777"/>
    </source>
</evidence>
<evidence type="ECO:0000256" key="5">
    <source>
        <dbReference type="ARBA" id="ARBA00022801"/>
    </source>
</evidence>
<keyword evidence="16" id="KW-1185">Reference proteome</keyword>
<comment type="subunit">
    <text evidence="12">Homodimer.</text>
</comment>
<dbReference type="RefSeq" id="WP_147517894.1">
    <property type="nucleotide sequence ID" value="NZ_JACRSO010000002.1"/>
</dbReference>
<keyword evidence="7 12" id="KW-0560">Oxidoreductase</keyword>
<evidence type="ECO:0000256" key="6">
    <source>
        <dbReference type="ARBA" id="ARBA00022857"/>
    </source>
</evidence>
<keyword evidence="6 12" id="KW-0521">NADP</keyword>
<comment type="catalytic activity">
    <reaction evidence="12">
        <text>(6R)-5,10-methylene-5,6,7,8-tetrahydrofolate + NADP(+) = (6R)-5,10-methenyltetrahydrofolate + NADPH</text>
        <dbReference type="Rhea" id="RHEA:22812"/>
        <dbReference type="ChEBI" id="CHEBI:15636"/>
        <dbReference type="ChEBI" id="CHEBI:57455"/>
        <dbReference type="ChEBI" id="CHEBI:57783"/>
        <dbReference type="ChEBI" id="CHEBI:58349"/>
        <dbReference type="EC" id="1.5.1.5"/>
    </reaction>
</comment>
<comment type="caution">
    <text evidence="15">The sequence shown here is derived from an EMBL/GenBank/DDBJ whole genome shotgun (WGS) entry which is preliminary data.</text>
</comment>
<evidence type="ECO:0000313" key="16">
    <source>
        <dbReference type="Proteomes" id="UP000654279"/>
    </source>
</evidence>
<dbReference type="InterPro" id="IPR020630">
    <property type="entry name" value="THF_DH/CycHdrlase_cat_dom"/>
</dbReference>
<comment type="pathway">
    <text evidence="1 12">One-carbon metabolism; tetrahydrofolate interconversion.</text>
</comment>
<dbReference type="InterPro" id="IPR036291">
    <property type="entry name" value="NAD(P)-bd_dom_sf"/>
</dbReference>
<evidence type="ECO:0000259" key="13">
    <source>
        <dbReference type="Pfam" id="PF00763"/>
    </source>
</evidence>
<dbReference type="HAMAP" id="MF_01576">
    <property type="entry name" value="THF_DHG_CYH"/>
    <property type="match status" value="1"/>
</dbReference>
<dbReference type="NCBIfam" id="NF010783">
    <property type="entry name" value="PRK14186.1"/>
    <property type="match status" value="1"/>
</dbReference>
<evidence type="ECO:0000256" key="12">
    <source>
        <dbReference type="HAMAP-Rule" id="MF_01576"/>
    </source>
</evidence>
<keyword evidence="10 12" id="KW-0511">Multifunctional enzyme</keyword>
<feature type="domain" description="Tetrahydrofolate dehydrogenase/cyclohydrolase NAD(P)-binding" evidence="14">
    <location>
        <begin position="140"/>
        <end position="283"/>
    </location>
</feature>
<comment type="caution">
    <text evidence="12">Lacks conserved residue(s) required for the propagation of feature annotation.</text>
</comment>
<evidence type="ECO:0000256" key="7">
    <source>
        <dbReference type="ARBA" id="ARBA00023002"/>
    </source>
</evidence>
<dbReference type="EMBL" id="JACRSO010000002">
    <property type="protein sequence ID" value="MBC8528866.1"/>
    <property type="molecule type" value="Genomic_DNA"/>
</dbReference>
<dbReference type="Gene3D" id="3.40.50.10860">
    <property type="entry name" value="Leucine Dehydrogenase, chain A, domain 1"/>
    <property type="match status" value="1"/>
</dbReference>
<dbReference type="PANTHER" id="PTHR48099">
    <property type="entry name" value="C-1-TETRAHYDROFOLATE SYNTHASE, CYTOPLASMIC-RELATED"/>
    <property type="match status" value="1"/>
</dbReference>
<dbReference type="InterPro" id="IPR020631">
    <property type="entry name" value="THF_DH/CycHdrlase_NAD-bd_dom"/>
</dbReference>
<dbReference type="InterPro" id="IPR000672">
    <property type="entry name" value="THF_DH/CycHdrlase"/>
</dbReference>
<name>A0A926D0A5_9FIRM</name>
<reference evidence="15" key="1">
    <citation type="submission" date="2020-08" db="EMBL/GenBank/DDBJ databases">
        <title>Genome public.</title>
        <authorList>
            <person name="Liu C."/>
            <person name="Sun Q."/>
        </authorList>
    </citation>
    <scope>NUCLEOTIDE SEQUENCE</scope>
    <source>
        <strain evidence="15">NSJ-44</strain>
    </source>
</reference>
<sequence>MSAVRMDGKGLSAKIRGQLKERVAAFKAEYGYVPGLTVILVGEDPASQIYVRNKERGCNEAGMTSDVIRMPAQTTQEELLALIEKLNRDDKVHGILVQLPLPKGIDELSVLRTIDPAKDVDGFHVVNAGKLFIGEKALVACTPKGIMRLLEEYEIDLEGKNAVVVGRSNIVGKPISMLLLQRNATVTICHSRTKNLKDICRGADVLVAAVGKANLITGDMVKPGAVVIDVGMNRLPDSKKVVGDVDFESVEPVAGYITPVPGGVGPMTIAMLLENTLEAAKANA</sequence>
<keyword evidence="8 12" id="KW-0368">Histidine biosynthesis</keyword>
<dbReference type="InterPro" id="IPR046346">
    <property type="entry name" value="Aminoacid_DH-like_N_sf"/>
</dbReference>
<dbReference type="NCBIfam" id="NF010785">
    <property type="entry name" value="PRK14188.1"/>
    <property type="match status" value="1"/>
</dbReference>
<evidence type="ECO:0000256" key="10">
    <source>
        <dbReference type="ARBA" id="ARBA00023268"/>
    </source>
</evidence>
<accession>A0A926D0A5</accession>
<evidence type="ECO:0000256" key="8">
    <source>
        <dbReference type="ARBA" id="ARBA00023102"/>
    </source>
</evidence>
<evidence type="ECO:0000256" key="3">
    <source>
        <dbReference type="ARBA" id="ARBA00022605"/>
    </source>
</evidence>
<evidence type="ECO:0000256" key="9">
    <source>
        <dbReference type="ARBA" id="ARBA00023167"/>
    </source>
</evidence>
<dbReference type="GO" id="GO:0005829">
    <property type="term" value="C:cytosol"/>
    <property type="evidence" value="ECO:0007669"/>
    <property type="project" value="TreeGrafter"/>
</dbReference>
<dbReference type="Proteomes" id="UP000654279">
    <property type="component" value="Unassembled WGS sequence"/>
</dbReference>
<dbReference type="PROSITE" id="PS00767">
    <property type="entry name" value="THF_DHG_CYH_2"/>
    <property type="match status" value="1"/>
</dbReference>
<dbReference type="GO" id="GO:0004477">
    <property type="term" value="F:methenyltetrahydrofolate cyclohydrolase activity"/>
    <property type="evidence" value="ECO:0007669"/>
    <property type="project" value="UniProtKB-UniRule"/>
</dbReference>
<dbReference type="PROSITE" id="PS00766">
    <property type="entry name" value="THF_DHG_CYH_1"/>
    <property type="match status" value="1"/>
</dbReference>
<dbReference type="Gene3D" id="3.40.50.720">
    <property type="entry name" value="NAD(P)-binding Rossmann-like Domain"/>
    <property type="match status" value="1"/>
</dbReference>
<dbReference type="SUPFAM" id="SSF53223">
    <property type="entry name" value="Aminoacid dehydrogenase-like, N-terminal domain"/>
    <property type="match status" value="1"/>
</dbReference>
<organism evidence="15 16">
    <name type="scientific">Luoshenia tenuis</name>
    <dbReference type="NCBI Taxonomy" id="2763654"/>
    <lineage>
        <taxon>Bacteria</taxon>
        <taxon>Bacillati</taxon>
        <taxon>Bacillota</taxon>
        <taxon>Clostridia</taxon>
        <taxon>Christensenellales</taxon>
        <taxon>Christensenellaceae</taxon>
        <taxon>Luoshenia</taxon>
    </lineage>
</organism>
<dbReference type="FunFam" id="3.40.50.720:FF:000094">
    <property type="entry name" value="Bifunctional protein FolD"/>
    <property type="match status" value="1"/>
</dbReference>
<dbReference type="AlphaFoldDB" id="A0A926D0A5"/>
<dbReference type="Pfam" id="PF02882">
    <property type="entry name" value="THF_DHG_CYH_C"/>
    <property type="match status" value="1"/>
</dbReference>
<evidence type="ECO:0000256" key="4">
    <source>
        <dbReference type="ARBA" id="ARBA00022755"/>
    </source>
</evidence>
<keyword evidence="9 12" id="KW-0486">Methionine biosynthesis</keyword>
<dbReference type="Pfam" id="PF00763">
    <property type="entry name" value="THF_DHG_CYH"/>
    <property type="match status" value="1"/>
</dbReference>
<proteinExistence type="inferred from homology"/>
<dbReference type="FunFam" id="3.40.50.10860:FF:000001">
    <property type="entry name" value="Bifunctional protein FolD"/>
    <property type="match status" value="1"/>
</dbReference>
<keyword evidence="4 12" id="KW-0658">Purine biosynthesis</keyword>
<dbReference type="GO" id="GO:0004488">
    <property type="term" value="F:methylenetetrahydrofolate dehydrogenase (NADP+) activity"/>
    <property type="evidence" value="ECO:0007669"/>
    <property type="project" value="UniProtKB-UniRule"/>
</dbReference>
<dbReference type="SUPFAM" id="SSF51735">
    <property type="entry name" value="NAD(P)-binding Rossmann-fold domains"/>
    <property type="match status" value="1"/>
</dbReference>
<dbReference type="EC" id="1.5.1.5" evidence="12"/>
<dbReference type="EC" id="3.5.4.9" evidence="12"/>
<comment type="function">
    <text evidence="12">Catalyzes the oxidation of 5,10-methylenetetrahydrofolate to 5,10-methenyltetrahydrofolate and then the hydrolysis of 5,10-methenyltetrahydrofolate to 10-formyltetrahydrofolate.</text>
</comment>
<comment type="similarity">
    <text evidence="12">Belongs to the tetrahydrofolate dehydrogenase/cyclohydrolase family.</text>
</comment>
<evidence type="ECO:0000256" key="11">
    <source>
        <dbReference type="ARBA" id="ARBA00036357"/>
    </source>
</evidence>
<feature type="binding site" evidence="12">
    <location>
        <begin position="166"/>
        <end position="168"/>
    </location>
    <ligand>
        <name>NADP(+)</name>
        <dbReference type="ChEBI" id="CHEBI:58349"/>
    </ligand>
</feature>
<dbReference type="PRINTS" id="PR00085">
    <property type="entry name" value="THFDHDRGNASE"/>
</dbReference>
<protein>
    <recommendedName>
        <fullName evidence="12">Bifunctional protein FolD</fullName>
    </recommendedName>
    <domain>
        <recommendedName>
            <fullName evidence="12">Methylenetetrahydrofolate dehydrogenase</fullName>
            <ecNumber evidence="12">1.5.1.5</ecNumber>
        </recommendedName>
    </domain>
    <domain>
        <recommendedName>
            <fullName evidence="12">Methenyltetrahydrofolate cyclohydrolase</fullName>
            <ecNumber evidence="12">3.5.4.9</ecNumber>
        </recommendedName>
    </domain>
</protein>
<evidence type="ECO:0000256" key="2">
    <source>
        <dbReference type="ARBA" id="ARBA00022563"/>
    </source>
</evidence>
<keyword evidence="5 12" id="KW-0378">Hydrolase</keyword>
<dbReference type="GO" id="GO:0000105">
    <property type="term" value="P:L-histidine biosynthetic process"/>
    <property type="evidence" value="ECO:0007669"/>
    <property type="project" value="UniProtKB-KW"/>
</dbReference>
<dbReference type="CDD" id="cd01080">
    <property type="entry name" value="NAD_bind_m-THF_DH_Cyclohyd"/>
    <property type="match status" value="1"/>
</dbReference>
<dbReference type="InterPro" id="IPR020867">
    <property type="entry name" value="THF_DH/CycHdrlase_CS"/>
</dbReference>
<feature type="domain" description="Tetrahydrofolate dehydrogenase/cyclohydrolase catalytic" evidence="13">
    <location>
        <begin position="6"/>
        <end position="121"/>
    </location>
</feature>